<keyword evidence="8" id="KW-0539">Nucleus</keyword>
<dbReference type="GO" id="GO:0016787">
    <property type="term" value="F:hydrolase activity"/>
    <property type="evidence" value="ECO:0007669"/>
    <property type="project" value="UniProtKB-KW"/>
</dbReference>
<keyword evidence="7" id="KW-0238">DNA-binding</keyword>
<dbReference type="EMBL" id="LODT01000011">
    <property type="protein sequence ID" value="KYR01272.1"/>
    <property type="molecule type" value="Genomic_DNA"/>
</dbReference>
<sequence length="534" mass="61724">MDSIQVSDKEYEELTPALSEESFQHLLGQIDIISQSLTSNNNNNNNVFTHHPEFIQNGIMRDYQIEGLNWLIKMNECGINGILADELGLGKTLQIISLLAYLNECKGIKGPHLIIVPLSTVHNWLKELNKWYLKARVIKYQGDKTTRDSLKKEIQLGQFDICLTTYECSIQDASFLIRVPWVYMILGEGFPINNLNSKRTKALMSYKSQFRLLSSGSPLMNDLQEALALCYFLIPNICTSSEEFNEWFGTKDNENQHEMVEKLHKVMKPFIMRRLKSQIEKSIPPKNTTVLHADLTLMQSELYKNLLAKYKELFPNGLSSQNGSDQNFINLCMQLRKVCNHPYLFGVEPEPKINGEHLITNSGKMMVLDNLLRALKEQDRKVLIFTQMSKMMEIIDRYMKFRNYKSHKLDGSTDFHSREAMVKSFNEESSDYFAFVLTTRAGGLGLRFENTNTVIFYDSDWNPILDLMAEDRVHYIGQTLPVHIYRLTCKHTIEEIILQRSELKSQIPMNVNEVLSPTNEDLEKILKISEIHLN</sequence>
<evidence type="ECO:0000313" key="12">
    <source>
        <dbReference type="Proteomes" id="UP000076078"/>
    </source>
</evidence>
<dbReference type="GO" id="GO:0005524">
    <property type="term" value="F:ATP binding"/>
    <property type="evidence" value="ECO:0007669"/>
    <property type="project" value="UniProtKB-KW"/>
</dbReference>
<proteinExistence type="predicted"/>
<dbReference type="Gene3D" id="3.40.50.300">
    <property type="entry name" value="P-loop containing nucleotide triphosphate hydrolases"/>
    <property type="match status" value="1"/>
</dbReference>
<evidence type="ECO:0000256" key="1">
    <source>
        <dbReference type="ARBA" id="ARBA00004123"/>
    </source>
</evidence>
<evidence type="ECO:0000256" key="7">
    <source>
        <dbReference type="ARBA" id="ARBA00023125"/>
    </source>
</evidence>
<dbReference type="PROSITE" id="PS51194">
    <property type="entry name" value="HELICASE_CTER"/>
    <property type="match status" value="1"/>
</dbReference>
<keyword evidence="2" id="KW-0547">Nucleotide-binding</keyword>
<dbReference type="InterPro" id="IPR027417">
    <property type="entry name" value="P-loop_NTPase"/>
</dbReference>
<dbReference type="GO" id="GO:0003677">
    <property type="term" value="F:DNA binding"/>
    <property type="evidence" value="ECO:0007669"/>
    <property type="project" value="UniProtKB-KW"/>
</dbReference>
<dbReference type="Proteomes" id="UP000076078">
    <property type="component" value="Unassembled WGS sequence"/>
</dbReference>
<evidence type="ECO:0000256" key="4">
    <source>
        <dbReference type="ARBA" id="ARBA00022806"/>
    </source>
</evidence>
<evidence type="ECO:0000256" key="8">
    <source>
        <dbReference type="ARBA" id="ARBA00023242"/>
    </source>
</evidence>
<dbReference type="OrthoDB" id="5857104at2759"/>
<evidence type="ECO:0000313" key="11">
    <source>
        <dbReference type="EMBL" id="KYR01272.1"/>
    </source>
</evidence>
<dbReference type="InterPro" id="IPR038718">
    <property type="entry name" value="SNF2-like_sf"/>
</dbReference>
<keyword evidence="3" id="KW-0378">Hydrolase</keyword>
<reference evidence="11 12" key="1">
    <citation type="submission" date="2015-12" db="EMBL/GenBank/DDBJ databases">
        <title>Dictyostelia acquired genes for synthesis and detection of signals that induce cell-type specialization by lateral gene transfer from prokaryotes.</title>
        <authorList>
            <person name="Gloeckner G."/>
            <person name="Schaap P."/>
        </authorList>
    </citation>
    <scope>NUCLEOTIDE SEQUENCE [LARGE SCALE GENOMIC DNA]</scope>
    <source>
        <strain evidence="11 12">TK</strain>
    </source>
</reference>
<comment type="subcellular location">
    <subcellularLocation>
        <location evidence="1">Nucleus</location>
    </subcellularLocation>
</comment>
<dbReference type="FunFam" id="3.40.50.10810:FF:000005">
    <property type="entry name" value="Photoperiod-independent early flowering 1"/>
    <property type="match status" value="1"/>
</dbReference>
<dbReference type="GO" id="GO:0004386">
    <property type="term" value="F:helicase activity"/>
    <property type="evidence" value="ECO:0007669"/>
    <property type="project" value="UniProtKB-KW"/>
</dbReference>
<dbReference type="Gene3D" id="3.40.50.10810">
    <property type="entry name" value="Tandem AAA-ATPase domain"/>
    <property type="match status" value="1"/>
</dbReference>
<dbReference type="InterPro" id="IPR049730">
    <property type="entry name" value="SNF2/RAD54-like_C"/>
</dbReference>
<dbReference type="STRING" id="361077.A0A152A4U6"/>
<dbReference type="SMART" id="SM00490">
    <property type="entry name" value="HELICc"/>
    <property type="match status" value="1"/>
</dbReference>
<keyword evidence="12" id="KW-1185">Reference proteome</keyword>
<keyword evidence="6" id="KW-0156">Chromatin regulator</keyword>
<dbReference type="GO" id="GO:0005634">
    <property type="term" value="C:nucleus"/>
    <property type="evidence" value="ECO:0007669"/>
    <property type="project" value="UniProtKB-SubCell"/>
</dbReference>
<dbReference type="PANTHER" id="PTHR10799">
    <property type="entry name" value="SNF2/RAD54 HELICASE FAMILY"/>
    <property type="match status" value="1"/>
</dbReference>
<dbReference type="PROSITE" id="PS51192">
    <property type="entry name" value="HELICASE_ATP_BIND_1"/>
    <property type="match status" value="1"/>
</dbReference>
<evidence type="ECO:0000256" key="5">
    <source>
        <dbReference type="ARBA" id="ARBA00022840"/>
    </source>
</evidence>
<accession>A0A152A4U6</accession>
<dbReference type="InParanoid" id="A0A152A4U6"/>
<dbReference type="InterPro" id="IPR000330">
    <property type="entry name" value="SNF2_N"/>
</dbReference>
<evidence type="ECO:0000259" key="9">
    <source>
        <dbReference type="PROSITE" id="PS51192"/>
    </source>
</evidence>
<comment type="caution">
    <text evidence="11">The sequence shown here is derived from an EMBL/GenBank/DDBJ whole genome shotgun (WGS) entry which is preliminary data.</text>
</comment>
<evidence type="ECO:0000256" key="3">
    <source>
        <dbReference type="ARBA" id="ARBA00022801"/>
    </source>
</evidence>
<feature type="domain" description="Helicase C-terminal" evidence="10">
    <location>
        <begin position="367"/>
        <end position="526"/>
    </location>
</feature>
<gene>
    <name evidence="11" type="ORF">DLAC_02395</name>
</gene>
<dbReference type="GO" id="GO:0006325">
    <property type="term" value="P:chromatin organization"/>
    <property type="evidence" value="ECO:0007669"/>
    <property type="project" value="UniProtKB-KW"/>
</dbReference>
<feature type="domain" description="Helicase ATP-binding" evidence="9">
    <location>
        <begin position="72"/>
        <end position="236"/>
    </location>
</feature>
<dbReference type="CDD" id="cd18793">
    <property type="entry name" value="SF2_C_SNF"/>
    <property type="match status" value="1"/>
</dbReference>
<evidence type="ECO:0000256" key="6">
    <source>
        <dbReference type="ARBA" id="ARBA00022853"/>
    </source>
</evidence>
<evidence type="ECO:0000259" key="10">
    <source>
        <dbReference type="PROSITE" id="PS51194"/>
    </source>
</evidence>
<dbReference type="SUPFAM" id="SSF52540">
    <property type="entry name" value="P-loop containing nucleoside triphosphate hydrolases"/>
    <property type="match status" value="2"/>
</dbReference>
<dbReference type="AlphaFoldDB" id="A0A152A4U6"/>
<dbReference type="OMA" id="WFKVEDC"/>
<dbReference type="InterPro" id="IPR001650">
    <property type="entry name" value="Helicase_C-like"/>
</dbReference>
<evidence type="ECO:0000256" key="2">
    <source>
        <dbReference type="ARBA" id="ARBA00022741"/>
    </source>
</evidence>
<dbReference type="InterPro" id="IPR014001">
    <property type="entry name" value="Helicase_ATP-bd"/>
</dbReference>
<dbReference type="Pfam" id="PF00271">
    <property type="entry name" value="Helicase_C"/>
    <property type="match status" value="1"/>
</dbReference>
<keyword evidence="4" id="KW-0347">Helicase</keyword>
<organism evidence="11 12">
    <name type="scientific">Tieghemostelium lacteum</name>
    <name type="common">Slime mold</name>
    <name type="synonym">Dictyostelium lacteum</name>
    <dbReference type="NCBI Taxonomy" id="361077"/>
    <lineage>
        <taxon>Eukaryota</taxon>
        <taxon>Amoebozoa</taxon>
        <taxon>Evosea</taxon>
        <taxon>Eumycetozoa</taxon>
        <taxon>Dictyostelia</taxon>
        <taxon>Dictyosteliales</taxon>
        <taxon>Raperosteliaceae</taxon>
        <taxon>Tieghemostelium</taxon>
    </lineage>
</organism>
<dbReference type="SMART" id="SM00487">
    <property type="entry name" value="DEXDc"/>
    <property type="match status" value="1"/>
</dbReference>
<name>A0A152A4U6_TIELA</name>
<protein>
    <submittedName>
        <fullName evidence="11">Myb domain-containing protein</fullName>
    </submittedName>
</protein>
<dbReference type="Pfam" id="PF00176">
    <property type="entry name" value="SNF2-rel_dom"/>
    <property type="match status" value="1"/>
</dbReference>
<keyword evidence="5" id="KW-0067">ATP-binding</keyword>